<reference evidence="1" key="2">
    <citation type="journal article" date="2020" name="Nat. Commun.">
        <title>Large-scale genome sequencing of mycorrhizal fungi provides insights into the early evolution of symbiotic traits.</title>
        <authorList>
            <person name="Miyauchi S."/>
            <person name="Kiss E."/>
            <person name="Kuo A."/>
            <person name="Drula E."/>
            <person name="Kohler A."/>
            <person name="Sanchez-Garcia M."/>
            <person name="Morin E."/>
            <person name="Andreopoulos B."/>
            <person name="Barry K.W."/>
            <person name="Bonito G."/>
            <person name="Buee M."/>
            <person name="Carver A."/>
            <person name="Chen C."/>
            <person name="Cichocki N."/>
            <person name="Clum A."/>
            <person name="Culley D."/>
            <person name="Crous P.W."/>
            <person name="Fauchery L."/>
            <person name="Girlanda M."/>
            <person name="Hayes R.D."/>
            <person name="Keri Z."/>
            <person name="LaButti K."/>
            <person name="Lipzen A."/>
            <person name="Lombard V."/>
            <person name="Magnuson J."/>
            <person name="Maillard F."/>
            <person name="Murat C."/>
            <person name="Nolan M."/>
            <person name="Ohm R.A."/>
            <person name="Pangilinan J."/>
            <person name="Pereira M.F."/>
            <person name="Perotto S."/>
            <person name="Peter M."/>
            <person name="Pfister S."/>
            <person name="Riley R."/>
            <person name="Sitrit Y."/>
            <person name="Stielow J.B."/>
            <person name="Szollosi G."/>
            <person name="Zifcakova L."/>
            <person name="Stursova M."/>
            <person name="Spatafora J.W."/>
            <person name="Tedersoo L."/>
            <person name="Vaario L.M."/>
            <person name="Yamada A."/>
            <person name="Yan M."/>
            <person name="Wang P."/>
            <person name="Xu J."/>
            <person name="Bruns T."/>
            <person name="Baldrian P."/>
            <person name="Vilgalys R."/>
            <person name="Dunand C."/>
            <person name="Henrissat B."/>
            <person name="Grigoriev I.V."/>
            <person name="Hibbett D."/>
            <person name="Nagy L.G."/>
            <person name="Martin F.M."/>
        </authorList>
    </citation>
    <scope>NUCLEOTIDE SEQUENCE</scope>
    <source>
        <strain evidence="1">P2</strain>
    </source>
</reference>
<evidence type="ECO:0000313" key="1">
    <source>
        <dbReference type="EMBL" id="KAF9653552.1"/>
    </source>
</evidence>
<name>A0ACB6ZV74_THEGA</name>
<accession>A0ACB6ZV74</accession>
<dbReference type="Proteomes" id="UP000886501">
    <property type="component" value="Unassembled WGS sequence"/>
</dbReference>
<comment type="caution">
    <text evidence="1">The sequence shown here is derived from an EMBL/GenBank/DDBJ whole genome shotgun (WGS) entry which is preliminary data.</text>
</comment>
<gene>
    <name evidence="1" type="ORF">BDM02DRAFT_3153008</name>
</gene>
<dbReference type="EMBL" id="MU117963">
    <property type="protein sequence ID" value="KAF9653552.1"/>
    <property type="molecule type" value="Genomic_DNA"/>
</dbReference>
<organism evidence="1 2">
    <name type="scientific">Thelephora ganbajun</name>
    <name type="common">Ganba fungus</name>
    <dbReference type="NCBI Taxonomy" id="370292"/>
    <lineage>
        <taxon>Eukaryota</taxon>
        <taxon>Fungi</taxon>
        <taxon>Dikarya</taxon>
        <taxon>Basidiomycota</taxon>
        <taxon>Agaricomycotina</taxon>
        <taxon>Agaricomycetes</taxon>
        <taxon>Thelephorales</taxon>
        <taxon>Thelephoraceae</taxon>
        <taxon>Thelephora</taxon>
    </lineage>
</organism>
<keyword evidence="1" id="KW-0418">Kinase</keyword>
<evidence type="ECO:0000313" key="2">
    <source>
        <dbReference type="Proteomes" id="UP000886501"/>
    </source>
</evidence>
<reference evidence="1" key="1">
    <citation type="submission" date="2019-10" db="EMBL/GenBank/DDBJ databases">
        <authorList>
            <consortium name="DOE Joint Genome Institute"/>
            <person name="Kuo A."/>
            <person name="Miyauchi S."/>
            <person name="Kiss E."/>
            <person name="Drula E."/>
            <person name="Kohler A."/>
            <person name="Sanchez-Garcia M."/>
            <person name="Andreopoulos B."/>
            <person name="Barry K.W."/>
            <person name="Bonito G."/>
            <person name="Buee M."/>
            <person name="Carver A."/>
            <person name="Chen C."/>
            <person name="Cichocki N."/>
            <person name="Clum A."/>
            <person name="Culley D."/>
            <person name="Crous P.W."/>
            <person name="Fauchery L."/>
            <person name="Girlanda M."/>
            <person name="Hayes R."/>
            <person name="Keri Z."/>
            <person name="Labutti K."/>
            <person name="Lipzen A."/>
            <person name="Lombard V."/>
            <person name="Magnuson J."/>
            <person name="Maillard F."/>
            <person name="Morin E."/>
            <person name="Murat C."/>
            <person name="Nolan M."/>
            <person name="Ohm R."/>
            <person name="Pangilinan J."/>
            <person name="Pereira M."/>
            <person name="Perotto S."/>
            <person name="Peter M."/>
            <person name="Riley R."/>
            <person name="Sitrit Y."/>
            <person name="Stielow B."/>
            <person name="Szollosi G."/>
            <person name="Zifcakova L."/>
            <person name="Stursova M."/>
            <person name="Spatafora J.W."/>
            <person name="Tedersoo L."/>
            <person name="Vaario L.-M."/>
            <person name="Yamada A."/>
            <person name="Yan M."/>
            <person name="Wang P."/>
            <person name="Xu J."/>
            <person name="Bruns T."/>
            <person name="Baldrian P."/>
            <person name="Vilgalys R."/>
            <person name="Henrissat B."/>
            <person name="Grigoriev I.V."/>
            <person name="Hibbett D."/>
            <person name="Nagy L.G."/>
            <person name="Martin F.M."/>
        </authorList>
    </citation>
    <scope>NUCLEOTIDE SEQUENCE</scope>
    <source>
        <strain evidence="1">P2</strain>
    </source>
</reference>
<keyword evidence="1" id="KW-0808">Transferase</keyword>
<proteinExistence type="predicted"/>
<sequence length="892" mass="97946">MLSATRSSSKTLLQALVVGGSRQSGLIATRRLQVRGVQSVAQTDRVGSVVYAQFFSSNGADTLTITRLLYSIGTKREVERHLRIFSSSSDSSQPAKFAVVKIGGAVLDQLDELALSISFLYRVGLYPVILHGGGPQLNGIIEREGIIPEYIDGIRVTDAKTLHIARRVFLEENLRLVGALEKLGTRARPITSGVFTADYLDKEKYGLVGRISRVDKRPLEESIRAGALPILTSLAESETGQILNVNADIAAGELAKELEPMKIVFLNEKGGLFHGVTGEKLDVINLDEEYDQLMKEPWVKYGTKLKLREFKELLDHLPRTSSVAVISASSLQRELFTDNGAGTLIRRGYKLFRHDSIESIGADRLRQVIHDRDPDVKAGENSITGVLNDLKKHPFTIYGDEPLDAVAIVSTPEGEVPIMTHLLTTRGGIMNNVVDNVFNSIKKDHRKLFWLARADDENRGWHFERADGSFTRAGRTLFWYGVQDVKEVERIVQGFEEQDRIPRAYLPVGPSAPPHRIVASTTNGVRSYSTWTRRPHMAGSSRGYATHASTEPKRVALIGARGFTGQTLTTLLSSHPHLSLTHVSSRQLAGFPLEGYTKDRIIHNNLSVNDVERMEKEGEVDAWVMALPNGVCKPFVDAVERGSKERVNPSVIVDLGADYRFEEGWTYGLPELYSRDAIRQSKRISNPGCYATSTQLLVAPLLKYLKPGALPTVFGVSGYSGAGTVTGPNDPTGRPTTVPKVSPESLHGGLKAYSLTDHIHEREAGRHLSTLLPSGSNLKVAFVPAVAPWFSGIQSILSMPLNGKLTAKNVRELYEEKYKGEKLVKILKGVPGLKDYENKHGWVVGGFQVHSEGDRAVVVGGLDNLLKGAATQCLQNLNLALGYDEYAGIPLD</sequence>
<protein>
    <submittedName>
        <fullName evidence="1">Bifunctional acetylglutamate kinase/N-acetyl-gamma-glutamyl-phosphate reductase</fullName>
    </submittedName>
</protein>
<keyword evidence="2" id="KW-1185">Reference proteome</keyword>